<dbReference type="Proteomes" id="UP000001542">
    <property type="component" value="Unassembled WGS sequence"/>
</dbReference>
<feature type="transmembrane region" description="Helical" evidence="1">
    <location>
        <begin position="377"/>
        <end position="394"/>
    </location>
</feature>
<gene>
    <name evidence="2" type="ORF">TVAG_486110</name>
</gene>
<feature type="transmembrane region" description="Helical" evidence="1">
    <location>
        <begin position="56"/>
        <end position="76"/>
    </location>
</feature>
<reference evidence="2" key="2">
    <citation type="journal article" date="2007" name="Science">
        <title>Draft genome sequence of the sexually transmitted pathogen Trichomonas vaginalis.</title>
        <authorList>
            <person name="Carlton J.M."/>
            <person name="Hirt R.P."/>
            <person name="Silva J.C."/>
            <person name="Delcher A.L."/>
            <person name="Schatz M."/>
            <person name="Zhao Q."/>
            <person name="Wortman J.R."/>
            <person name="Bidwell S.L."/>
            <person name="Alsmark U.C.M."/>
            <person name="Besteiro S."/>
            <person name="Sicheritz-Ponten T."/>
            <person name="Noel C.J."/>
            <person name="Dacks J.B."/>
            <person name="Foster P.G."/>
            <person name="Simillion C."/>
            <person name="Van de Peer Y."/>
            <person name="Miranda-Saavedra D."/>
            <person name="Barton G.J."/>
            <person name="Westrop G.D."/>
            <person name="Mueller S."/>
            <person name="Dessi D."/>
            <person name="Fiori P.L."/>
            <person name="Ren Q."/>
            <person name="Paulsen I."/>
            <person name="Zhang H."/>
            <person name="Bastida-Corcuera F.D."/>
            <person name="Simoes-Barbosa A."/>
            <person name="Brown M.T."/>
            <person name="Hayes R.D."/>
            <person name="Mukherjee M."/>
            <person name="Okumura C.Y."/>
            <person name="Schneider R."/>
            <person name="Smith A.J."/>
            <person name="Vanacova S."/>
            <person name="Villalvazo M."/>
            <person name="Haas B.J."/>
            <person name="Pertea M."/>
            <person name="Feldblyum T.V."/>
            <person name="Utterback T.R."/>
            <person name="Shu C.L."/>
            <person name="Osoegawa K."/>
            <person name="de Jong P.J."/>
            <person name="Hrdy I."/>
            <person name="Horvathova L."/>
            <person name="Zubacova Z."/>
            <person name="Dolezal P."/>
            <person name="Malik S.B."/>
            <person name="Logsdon J.M. Jr."/>
            <person name="Henze K."/>
            <person name="Gupta A."/>
            <person name="Wang C.C."/>
            <person name="Dunne R.L."/>
            <person name="Upcroft J.A."/>
            <person name="Upcroft P."/>
            <person name="White O."/>
            <person name="Salzberg S.L."/>
            <person name="Tang P."/>
            <person name="Chiu C.-H."/>
            <person name="Lee Y.-S."/>
            <person name="Embley T.M."/>
            <person name="Coombs G.H."/>
            <person name="Mottram J.C."/>
            <person name="Tachezy J."/>
            <person name="Fraser-Liggett C.M."/>
            <person name="Johnson P.J."/>
        </authorList>
    </citation>
    <scope>NUCLEOTIDE SEQUENCE [LARGE SCALE GENOMIC DNA]</scope>
    <source>
        <strain evidence="2">G3</strain>
    </source>
</reference>
<sequence length="577" mass="65593">MFWILPIVSSIWLGYELIPFLKVRDLNIMMRIFSGWLLGVQITAMALYVINFIIPFNFVIVLIISGGEIAGSLVLHKKGQKSTLSFEKAPWFIAFIAFVAGCSFKHLSGVYKLAPEQSPTALTPIMDRELSFIHSVLYGLNNRRRNVLFYADPMISGKYYYGYSLPLLYTASLMSTGLSYSGASIVICFINTMATAFSIFNFAKKYTRWPALAAFVYMFSGSWAGFLYFKAANRLNPNNDLVHQLSKSHTTVWYHLFGYLLSLSKATSFTIAYSQYSIFWMPSDLSAIFAACCPSVASSAALFATLFGMQNENKMLIGCTLTLILRIFPFDWTYKPLFREAEMRGTFFAPIVIWWVGLGPIFTIIAVFFWVLPKSTFKYYFLSTVGPFLLLNFFREGNDHLQNSLAIACTLYPLSIVAFVELMRRFINWPDDEENKGIAAFFMTFTIAFLLFGGFIVSRRLEFPRQYMISDEDKEAIQWLRKIPKDSIVYGSPKQMSPIAVSGRQQFLGNKHELFALGVNIKKRLEEVSQLSTEDINVWKQLKITHVLAEPVSSIVAPDGCEEISRNAKYSLCKIPQ</sequence>
<dbReference type="EMBL" id="DS113367">
    <property type="protein sequence ID" value="EAY08964.1"/>
    <property type="molecule type" value="Genomic_DNA"/>
</dbReference>
<keyword evidence="1" id="KW-0812">Transmembrane</keyword>
<evidence type="ECO:0000313" key="2">
    <source>
        <dbReference type="EMBL" id="EAY08964.1"/>
    </source>
</evidence>
<dbReference type="AlphaFoldDB" id="A2EEF8"/>
<dbReference type="KEGG" id="tva:4766875"/>
<feature type="transmembrane region" description="Helical" evidence="1">
    <location>
        <begin position="346"/>
        <end position="371"/>
    </location>
</feature>
<feature type="transmembrane region" description="Helical" evidence="1">
    <location>
        <begin position="88"/>
        <end position="107"/>
    </location>
</feature>
<keyword evidence="1" id="KW-1133">Transmembrane helix</keyword>
<dbReference type="VEuPathDB" id="TrichDB:TVAG_486110"/>
<dbReference type="VEuPathDB" id="TrichDB:TVAGG3_0691310"/>
<accession>A2EEF8</accession>
<evidence type="ECO:0000313" key="3">
    <source>
        <dbReference type="Proteomes" id="UP000001542"/>
    </source>
</evidence>
<feature type="transmembrane region" description="Helical" evidence="1">
    <location>
        <begin position="212"/>
        <end position="232"/>
    </location>
</feature>
<feature type="transmembrane region" description="Helical" evidence="1">
    <location>
        <begin position="252"/>
        <end position="273"/>
    </location>
</feature>
<feature type="transmembrane region" description="Helical" evidence="1">
    <location>
        <begin position="438"/>
        <end position="458"/>
    </location>
</feature>
<keyword evidence="1" id="KW-0472">Membrane</keyword>
<feature type="transmembrane region" description="Helical" evidence="1">
    <location>
        <begin position="28"/>
        <end position="50"/>
    </location>
</feature>
<feature type="transmembrane region" description="Helical" evidence="1">
    <location>
        <begin position="178"/>
        <end position="200"/>
    </location>
</feature>
<keyword evidence="3" id="KW-1185">Reference proteome</keyword>
<evidence type="ECO:0000256" key="1">
    <source>
        <dbReference type="SAM" id="Phobius"/>
    </source>
</evidence>
<dbReference type="RefSeq" id="XP_001321187.1">
    <property type="nucleotide sequence ID" value="XM_001321152.1"/>
</dbReference>
<organism evidence="2 3">
    <name type="scientific">Trichomonas vaginalis (strain ATCC PRA-98 / G3)</name>
    <dbReference type="NCBI Taxonomy" id="412133"/>
    <lineage>
        <taxon>Eukaryota</taxon>
        <taxon>Metamonada</taxon>
        <taxon>Parabasalia</taxon>
        <taxon>Trichomonadida</taxon>
        <taxon>Trichomonadidae</taxon>
        <taxon>Trichomonas</taxon>
    </lineage>
</organism>
<reference evidence="2" key="1">
    <citation type="submission" date="2006-10" db="EMBL/GenBank/DDBJ databases">
        <authorList>
            <person name="Amadeo P."/>
            <person name="Zhao Q."/>
            <person name="Wortman J."/>
            <person name="Fraser-Liggett C."/>
            <person name="Carlton J."/>
        </authorList>
    </citation>
    <scope>NUCLEOTIDE SEQUENCE</scope>
    <source>
        <strain evidence="2">G3</strain>
    </source>
</reference>
<feature type="transmembrane region" description="Helical" evidence="1">
    <location>
        <begin position="285"/>
        <end position="309"/>
    </location>
</feature>
<proteinExistence type="predicted"/>
<name>A2EEF8_TRIV3</name>
<protein>
    <submittedName>
        <fullName evidence="2">Uncharacterized protein</fullName>
    </submittedName>
</protein>
<dbReference type="OrthoDB" id="10512868at2759"/>
<dbReference type="InParanoid" id="A2EEF8"/>
<feature type="transmembrane region" description="Helical" evidence="1">
    <location>
        <begin position="406"/>
        <end position="426"/>
    </location>
</feature>